<evidence type="ECO:0000256" key="1">
    <source>
        <dbReference type="SAM" id="MobiDB-lite"/>
    </source>
</evidence>
<reference evidence="2 3" key="1">
    <citation type="journal article" date="2019" name="Nat. Med.">
        <title>A library of human gut bacterial isolates paired with longitudinal multiomics data enables mechanistic microbiome research.</title>
        <authorList>
            <person name="Poyet M."/>
            <person name="Groussin M."/>
            <person name="Gibbons S.M."/>
            <person name="Avila-Pacheco J."/>
            <person name="Jiang X."/>
            <person name="Kearney S.M."/>
            <person name="Perrotta A.R."/>
            <person name="Berdy B."/>
            <person name="Zhao S."/>
            <person name="Lieberman T.D."/>
            <person name="Swanson P.K."/>
            <person name="Smith M."/>
            <person name="Roesemann S."/>
            <person name="Alexander J.E."/>
            <person name="Rich S.A."/>
            <person name="Livny J."/>
            <person name="Vlamakis H."/>
            <person name="Clish C."/>
            <person name="Bullock K."/>
            <person name="Deik A."/>
            <person name="Scott J."/>
            <person name="Pierce K.A."/>
            <person name="Xavier R.J."/>
            <person name="Alm E.J."/>
        </authorList>
    </citation>
    <scope>NUCLEOTIDE SEQUENCE [LARGE SCALE GENOMIC DNA]</scope>
    <source>
        <strain evidence="2 3">BIOML-A12</strain>
    </source>
</reference>
<dbReference type="Proteomes" id="UP000477156">
    <property type="component" value="Unassembled WGS sequence"/>
</dbReference>
<evidence type="ECO:0000313" key="3">
    <source>
        <dbReference type="Proteomes" id="UP000477156"/>
    </source>
</evidence>
<comment type="caution">
    <text evidence="2">The sequence shown here is derived from an EMBL/GenBank/DDBJ whole genome shotgun (WGS) entry which is preliminary data.</text>
</comment>
<dbReference type="AlphaFoldDB" id="A0A6L8XUX2"/>
<feature type="region of interest" description="Disordered" evidence="1">
    <location>
        <begin position="73"/>
        <end position="93"/>
    </location>
</feature>
<protein>
    <submittedName>
        <fullName evidence="2">Uncharacterized protein</fullName>
    </submittedName>
</protein>
<gene>
    <name evidence="2" type="ORF">GT712_10820</name>
</gene>
<name>A0A6L8XUX2_9FIRM</name>
<proteinExistence type="predicted"/>
<sequence>MAAELTINKSLTANGTIKVDDKIVMSLFTELSTSANGTDRVTQSIQDKETYNKNKKEIRAQVAAFQEAVWDMQDSMEEADSTTGEDTTDETQE</sequence>
<evidence type="ECO:0000313" key="2">
    <source>
        <dbReference type="EMBL" id="MZS89550.1"/>
    </source>
</evidence>
<dbReference type="RefSeq" id="WP_161276266.1">
    <property type="nucleotide sequence ID" value="NZ_WWUZ01000006.1"/>
</dbReference>
<accession>A0A6L8XUX2</accession>
<dbReference type="EMBL" id="WWVF01000019">
    <property type="protein sequence ID" value="MZS89550.1"/>
    <property type="molecule type" value="Genomic_DNA"/>
</dbReference>
<organism evidence="2 3">
    <name type="scientific">Blautia wexlerae</name>
    <dbReference type="NCBI Taxonomy" id="418240"/>
    <lineage>
        <taxon>Bacteria</taxon>
        <taxon>Bacillati</taxon>
        <taxon>Bacillota</taxon>
        <taxon>Clostridia</taxon>
        <taxon>Lachnospirales</taxon>
        <taxon>Lachnospiraceae</taxon>
        <taxon>Blautia</taxon>
    </lineage>
</organism>